<dbReference type="GO" id="GO:0005654">
    <property type="term" value="C:nucleoplasm"/>
    <property type="evidence" value="ECO:0007669"/>
    <property type="project" value="TreeGrafter"/>
</dbReference>
<name>A0A1R2BYJ8_9CILI</name>
<feature type="compositionally biased region" description="Basic and acidic residues" evidence="1">
    <location>
        <begin position="211"/>
        <end position="220"/>
    </location>
</feature>
<accession>A0A1R2BYJ8</accession>
<evidence type="ECO:0000256" key="1">
    <source>
        <dbReference type="SAM" id="MobiDB-lite"/>
    </source>
</evidence>
<dbReference type="AlphaFoldDB" id="A0A1R2BYJ8"/>
<sequence>MQNVSKALLVIPNNLNSSNIYELPFSSGPKYFLISNGQFHILQQVFLPGSILINNYLAGNPRFYIITPFDNLFLLLGALCANQNRFCDIDDIISESGLLSIEGLSSKFFGLKKICQLTCHENKDFVKLDREKLMDWLKVKYQNLAKEAGTRVAWAIKTYDEGENAKKLALGLLLEYVHKDIILEIDLKYTLDSILSVGKMENKRRYFSQGENEKKKDVVSSKKPKTEKKKEPTKLQRGQKTISSFFTKK</sequence>
<evidence type="ECO:0000313" key="2">
    <source>
        <dbReference type="EMBL" id="OMJ81868.1"/>
    </source>
</evidence>
<feature type="compositionally biased region" description="Polar residues" evidence="1">
    <location>
        <begin position="236"/>
        <end position="249"/>
    </location>
</feature>
<proteinExistence type="predicted"/>
<evidence type="ECO:0000313" key="3">
    <source>
        <dbReference type="Proteomes" id="UP000187209"/>
    </source>
</evidence>
<dbReference type="Proteomes" id="UP000187209">
    <property type="component" value="Unassembled WGS sequence"/>
</dbReference>
<dbReference type="GO" id="GO:0032299">
    <property type="term" value="C:ribonuclease H2 complex"/>
    <property type="evidence" value="ECO:0007669"/>
    <property type="project" value="InterPro"/>
</dbReference>
<organism evidence="2 3">
    <name type="scientific">Stentor coeruleus</name>
    <dbReference type="NCBI Taxonomy" id="5963"/>
    <lineage>
        <taxon>Eukaryota</taxon>
        <taxon>Sar</taxon>
        <taxon>Alveolata</taxon>
        <taxon>Ciliophora</taxon>
        <taxon>Postciliodesmatophora</taxon>
        <taxon>Heterotrichea</taxon>
        <taxon>Heterotrichida</taxon>
        <taxon>Stentoridae</taxon>
        <taxon>Stentor</taxon>
    </lineage>
</organism>
<dbReference type="PANTHER" id="PTHR13383">
    <property type="entry name" value="RIBONUCLEASE H2 SUBUNIT B"/>
    <property type="match status" value="1"/>
</dbReference>
<protein>
    <submittedName>
        <fullName evidence="2">Uncharacterized protein</fullName>
    </submittedName>
</protein>
<comment type="caution">
    <text evidence="2">The sequence shown here is derived from an EMBL/GenBank/DDBJ whole genome shotgun (WGS) entry which is preliminary data.</text>
</comment>
<dbReference type="GO" id="GO:0006401">
    <property type="term" value="P:RNA catabolic process"/>
    <property type="evidence" value="ECO:0007669"/>
    <property type="project" value="TreeGrafter"/>
</dbReference>
<dbReference type="PANTHER" id="PTHR13383:SF11">
    <property type="entry name" value="RIBONUCLEASE H2 SUBUNIT B"/>
    <property type="match status" value="1"/>
</dbReference>
<feature type="region of interest" description="Disordered" evidence="1">
    <location>
        <begin position="206"/>
        <end position="249"/>
    </location>
</feature>
<keyword evidence="3" id="KW-1185">Reference proteome</keyword>
<dbReference type="EMBL" id="MPUH01000363">
    <property type="protein sequence ID" value="OMJ81868.1"/>
    <property type="molecule type" value="Genomic_DNA"/>
</dbReference>
<dbReference type="InterPro" id="IPR040456">
    <property type="entry name" value="RNase_H2_suB"/>
</dbReference>
<dbReference type="Gene3D" id="1.10.20.120">
    <property type="match status" value="1"/>
</dbReference>
<reference evidence="2 3" key="1">
    <citation type="submission" date="2016-11" db="EMBL/GenBank/DDBJ databases">
        <title>The macronuclear genome of Stentor coeruleus: a giant cell with tiny introns.</title>
        <authorList>
            <person name="Slabodnick M."/>
            <person name="Ruby J.G."/>
            <person name="Reiff S.B."/>
            <person name="Swart E.C."/>
            <person name="Gosai S."/>
            <person name="Prabakaran S."/>
            <person name="Witkowska E."/>
            <person name="Larue G.E."/>
            <person name="Fisher S."/>
            <person name="Freeman R.M."/>
            <person name="Gunawardena J."/>
            <person name="Chu W."/>
            <person name="Stover N.A."/>
            <person name="Gregory B.D."/>
            <person name="Nowacki M."/>
            <person name="Derisi J."/>
            <person name="Roy S.W."/>
            <person name="Marshall W.F."/>
            <person name="Sood P."/>
        </authorList>
    </citation>
    <scope>NUCLEOTIDE SEQUENCE [LARGE SCALE GENOMIC DNA]</scope>
    <source>
        <strain evidence="2">WM001</strain>
    </source>
</reference>
<gene>
    <name evidence="2" type="ORF">SteCoe_17569</name>
</gene>